<feature type="binding site" evidence="7">
    <location>
        <position position="144"/>
    </location>
    <ligand>
        <name>S-adenosyl-L-methionine</name>
        <dbReference type="ChEBI" id="CHEBI:59789"/>
    </ligand>
</feature>
<comment type="catalytic activity">
    <reaction evidence="1 7">
        <text>guanosine(46) in tRNA + S-adenosyl-L-methionine = N(7)-methylguanosine(46) in tRNA + S-adenosyl-L-homocysteine</text>
        <dbReference type="Rhea" id="RHEA:42708"/>
        <dbReference type="Rhea" id="RHEA-COMP:10188"/>
        <dbReference type="Rhea" id="RHEA-COMP:10189"/>
        <dbReference type="ChEBI" id="CHEBI:57856"/>
        <dbReference type="ChEBI" id="CHEBI:59789"/>
        <dbReference type="ChEBI" id="CHEBI:74269"/>
        <dbReference type="ChEBI" id="CHEBI:74480"/>
        <dbReference type="EC" id="2.1.1.33"/>
    </reaction>
</comment>
<dbReference type="CDD" id="cd02440">
    <property type="entry name" value="AdoMet_MTases"/>
    <property type="match status" value="1"/>
</dbReference>
<name>A0ABY2XH11_9GAMM</name>
<protein>
    <recommendedName>
        <fullName evidence="7">tRNA (guanine-N(7)-)-methyltransferase</fullName>
        <ecNumber evidence="7">2.1.1.33</ecNumber>
    </recommendedName>
    <alternativeName>
        <fullName evidence="7">tRNA (guanine(46)-N(7))-methyltransferase</fullName>
    </alternativeName>
    <alternativeName>
        <fullName evidence="7">tRNA(m7G46)-methyltransferase</fullName>
    </alternativeName>
</protein>
<dbReference type="SUPFAM" id="SSF53335">
    <property type="entry name" value="S-adenosyl-L-methionine-dependent methyltransferases"/>
    <property type="match status" value="1"/>
</dbReference>
<dbReference type="HAMAP" id="MF_01057">
    <property type="entry name" value="tRNA_methyltr_TrmB"/>
    <property type="match status" value="1"/>
</dbReference>
<gene>
    <name evidence="7 8" type="primary">trmB</name>
    <name evidence="8" type="ORF">FGS76_16830</name>
</gene>
<dbReference type="Proteomes" id="UP000739180">
    <property type="component" value="Unassembled WGS sequence"/>
</dbReference>
<dbReference type="InterPro" id="IPR029063">
    <property type="entry name" value="SAM-dependent_MTases_sf"/>
</dbReference>
<keyword evidence="6 7" id="KW-0819">tRNA processing</keyword>
<feature type="binding site" evidence="7">
    <location>
        <position position="148"/>
    </location>
    <ligand>
        <name>substrate</name>
    </ligand>
</feature>
<dbReference type="Pfam" id="PF02390">
    <property type="entry name" value="Methyltransf_4"/>
    <property type="match status" value="1"/>
</dbReference>
<accession>A0ABY2XH11</accession>
<feature type="binding site" evidence="7">
    <location>
        <position position="121"/>
    </location>
    <ligand>
        <name>S-adenosyl-L-methionine</name>
        <dbReference type="ChEBI" id="CHEBI:59789"/>
    </ligand>
</feature>
<comment type="caution">
    <text evidence="8">The sequence shown here is derived from an EMBL/GenBank/DDBJ whole genome shotgun (WGS) entry which is preliminary data.</text>
</comment>
<keyword evidence="4 7" id="KW-0808">Transferase</keyword>
<comment type="similarity">
    <text evidence="7">Belongs to the class I-like SAM-binding methyltransferase superfamily. TrmB family.</text>
</comment>
<evidence type="ECO:0000256" key="7">
    <source>
        <dbReference type="HAMAP-Rule" id="MF_01057"/>
    </source>
</evidence>
<comment type="function">
    <text evidence="2 7">Catalyzes the formation of N(7)-methylguanine at position 46 (m7G46) in tRNA.</text>
</comment>
<keyword evidence="9" id="KW-1185">Reference proteome</keyword>
<keyword evidence="3 7" id="KW-0489">Methyltransferase</keyword>
<feature type="binding site" evidence="7">
    <location>
        <begin position="217"/>
        <end position="220"/>
    </location>
    <ligand>
        <name>substrate</name>
    </ligand>
</feature>
<dbReference type="NCBIfam" id="TIGR00091">
    <property type="entry name" value="tRNA (guanosine(46)-N7)-methyltransferase TrmB"/>
    <property type="match status" value="1"/>
</dbReference>
<sequence>MLDFLHQDKDPETGKVMRRVRSFVLREGRLTAGQRRALDTLWPRFGLERGQGELDPVAVFGRDADRVLEIGYGMGASLAAMAEAEPDKDFIGIEVHRPGVGALLIEIEQRGLGNVRSYCDDAVDILKLCIADGSLERVQLYFPDPWHKKKHHKRRIVQPDWVALVGRKLRPGGVLHMATDWENYAEHMMEVMAGADGFKNRAGAGQFADRPAWRPETKFERRGAGLGHGVWDLLFERTAP</sequence>
<evidence type="ECO:0000256" key="3">
    <source>
        <dbReference type="ARBA" id="ARBA00022603"/>
    </source>
</evidence>
<dbReference type="PROSITE" id="PS51625">
    <property type="entry name" value="SAM_MT_TRMB"/>
    <property type="match status" value="1"/>
</dbReference>
<organism evidence="8 9">
    <name type="scientific">Alloalcanivorax gelatiniphagus</name>
    <dbReference type="NCBI Taxonomy" id="1194167"/>
    <lineage>
        <taxon>Bacteria</taxon>
        <taxon>Pseudomonadati</taxon>
        <taxon>Pseudomonadota</taxon>
        <taxon>Gammaproteobacteria</taxon>
        <taxon>Oceanospirillales</taxon>
        <taxon>Alcanivoracaceae</taxon>
        <taxon>Alloalcanivorax</taxon>
    </lineage>
</organism>
<dbReference type="Gene3D" id="3.40.50.150">
    <property type="entry name" value="Vaccinia Virus protein VP39"/>
    <property type="match status" value="1"/>
</dbReference>
<feature type="binding site" evidence="7">
    <location>
        <position position="180"/>
    </location>
    <ligand>
        <name>substrate</name>
    </ligand>
</feature>
<reference evidence="8 9" key="1">
    <citation type="submission" date="2019-05" db="EMBL/GenBank/DDBJ databases">
        <title>Genome of Alcanivorax gelatiniphagus, an oil degrading marine bacteria.</title>
        <authorList>
            <person name="Kwon K.K."/>
        </authorList>
    </citation>
    <scope>NUCLEOTIDE SEQUENCE [LARGE SCALE GENOMIC DNA]</scope>
    <source>
        <strain evidence="8 9">MEBiC 08158</strain>
    </source>
</reference>
<keyword evidence="5 7" id="KW-0949">S-adenosyl-L-methionine</keyword>
<dbReference type="EC" id="2.1.1.33" evidence="7"/>
<dbReference type="InterPro" id="IPR055361">
    <property type="entry name" value="tRNA_methyltr_TrmB_bact"/>
</dbReference>
<comment type="pathway">
    <text evidence="7">tRNA modification; N(7)-methylguanine-tRNA biosynthesis.</text>
</comment>
<dbReference type="GO" id="GO:0008176">
    <property type="term" value="F:tRNA (guanine(46)-N7)-methyltransferase activity"/>
    <property type="evidence" value="ECO:0007669"/>
    <property type="project" value="UniProtKB-EC"/>
</dbReference>
<evidence type="ECO:0000256" key="5">
    <source>
        <dbReference type="ARBA" id="ARBA00022691"/>
    </source>
</evidence>
<dbReference type="RefSeq" id="WP_138773804.1">
    <property type="nucleotide sequence ID" value="NZ_JBHSSX010000063.1"/>
</dbReference>
<evidence type="ECO:0000256" key="6">
    <source>
        <dbReference type="ARBA" id="ARBA00022694"/>
    </source>
</evidence>
<dbReference type="PANTHER" id="PTHR23417">
    <property type="entry name" value="3-DEOXY-D-MANNO-OCTULOSONIC-ACID TRANSFERASE/TRNA GUANINE-N 7 - -METHYLTRANSFERASE"/>
    <property type="match status" value="1"/>
</dbReference>
<evidence type="ECO:0000256" key="1">
    <source>
        <dbReference type="ARBA" id="ARBA00000142"/>
    </source>
</evidence>
<evidence type="ECO:0000256" key="4">
    <source>
        <dbReference type="ARBA" id="ARBA00022679"/>
    </source>
</evidence>
<dbReference type="InterPro" id="IPR003358">
    <property type="entry name" value="tRNA_(Gua-N-7)_MeTrfase_Trmb"/>
</dbReference>
<feature type="binding site" evidence="7">
    <location>
        <position position="69"/>
    </location>
    <ligand>
        <name>S-adenosyl-L-methionine</name>
        <dbReference type="ChEBI" id="CHEBI:59789"/>
    </ligand>
</feature>
<feature type="binding site" evidence="7">
    <location>
        <position position="94"/>
    </location>
    <ligand>
        <name>S-adenosyl-L-methionine</name>
        <dbReference type="ChEBI" id="CHEBI:59789"/>
    </ligand>
</feature>
<proteinExistence type="inferred from homology"/>
<dbReference type="PANTHER" id="PTHR23417:SF14">
    <property type="entry name" value="PENTACOTRIPEPTIDE-REPEAT REGION OF PRORP DOMAIN-CONTAINING PROTEIN"/>
    <property type="match status" value="1"/>
</dbReference>
<evidence type="ECO:0000313" key="9">
    <source>
        <dbReference type="Proteomes" id="UP000739180"/>
    </source>
</evidence>
<evidence type="ECO:0000313" key="8">
    <source>
        <dbReference type="EMBL" id="TMW10968.1"/>
    </source>
</evidence>
<evidence type="ECO:0000256" key="2">
    <source>
        <dbReference type="ARBA" id="ARBA00003015"/>
    </source>
</evidence>
<dbReference type="EMBL" id="VCQT01000045">
    <property type="protein sequence ID" value="TMW10968.1"/>
    <property type="molecule type" value="Genomic_DNA"/>
</dbReference>
<comment type="caution">
    <text evidence="7">Lacks conserved residue(s) required for the propagation of feature annotation.</text>
</comment>